<sequence length="548" mass="61040">MNNKQARFVWVPLLVAVAIVGGILIGRFFSSEIPFGNSARYDKIESLLQCIEQQYVDTVNRADLIENVMPKILGELDPHSAYIPAKDLESVNEELEGSFSGIGIQFNILNDTINVVSVIPGGPSEKVGILAGDRIVAVDDSAYVGKEITNEGVMKHLKGPKGSTVKLEILRKTSKKPLTYEVTRGDIPVNSVDAAFMLDDRSGYIKVSKFGRTTYDEFINALSKLNNEGAQNFIIDLRGNSGGLMDTPINMANELLPANRLIVYAEGKAFEREDAISNGTGTFQEAPLIILTDEWSASSSEIFAGAIQDNDRGLIVGRRTFGKGLVQQQIPFRDGSAIRLTVARYYTPSGRCIQKEYQLGKADDYSMDIVNRYIHGEFFNVDSIKQNKDLVFHTVNGREVYGGGGIMPDVFVPRDTTGVTSYFNNVANEGLLYQYSFDYTDKNRERLAKAKTVEELLPMLDANTLLNSFVQYAAQKGIRPRPVYINISRKLIVNTLQAYIARNMLGEEAFYKLLLRDDETLRKAQEILNEGNQYQELLSSPTEPQEKQ</sequence>
<dbReference type="CDD" id="cd07560">
    <property type="entry name" value="Peptidase_S41_CPP"/>
    <property type="match status" value="1"/>
</dbReference>
<dbReference type="Proteomes" id="UP000757103">
    <property type="component" value="Unassembled WGS sequence"/>
</dbReference>
<keyword evidence="6" id="KW-0812">Transmembrane</keyword>
<feature type="domain" description="PDZ" evidence="7">
    <location>
        <begin position="88"/>
        <end position="158"/>
    </location>
</feature>
<dbReference type="GO" id="GO:0006508">
    <property type="term" value="P:proteolysis"/>
    <property type="evidence" value="ECO:0007669"/>
    <property type="project" value="UniProtKB-KW"/>
</dbReference>
<dbReference type="InterPro" id="IPR004447">
    <property type="entry name" value="Peptidase_S41A"/>
</dbReference>
<dbReference type="Gene3D" id="2.30.42.10">
    <property type="match status" value="1"/>
</dbReference>
<dbReference type="InterPro" id="IPR001478">
    <property type="entry name" value="PDZ"/>
</dbReference>
<keyword evidence="3 5" id="KW-0378">Hydrolase</keyword>
<organism evidence="8 9">
    <name type="scientific">Barnesiella viscericola</name>
    <dbReference type="NCBI Taxonomy" id="397865"/>
    <lineage>
        <taxon>Bacteria</taxon>
        <taxon>Pseudomonadati</taxon>
        <taxon>Bacteroidota</taxon>
        <taxon>Bacteroidia</taxon>
        <taxon>Bacteroidales</taxon>
        <taxon>Barnesiellaceae</taxon>
        <taxon>Barnesiella</taxon>
    </lineage>
</organism>
<feature type="transmembrane region" description="Helical" evidence="6">
    <location>
        <begin position="7"/>
        <end position="29"/>
    </location>
</feature>
<dbReference type="SUPFAM" id="SSF50156">
    <property type="entry name" value="PDZ domain-like"/>
    <property type="match status" value="1"/>
</dbReference>
<dbReference type="SMART" id="SM00228">
    <property type="entry name" value="PDZ"/>
    <property type="match status" value="1"/>
</dbReference>
<dbReference type="PANTHER" id="PTHR32060:SF30">
    <property type="entry name" value="CARBOXY-TERMINAL PROCESSING PROTEASE CTPA"/>
    <property type="match status" value="1"/>
</dbReference>
<reference evidence="8" key="2">
    <citation type="submission" date="2021-09" db="EMBL/GenBank/DDBJ databases">
        <authorList>
            <person name="Gilroy R."/>
        </authorList>
    </citation>
    <scope>NUCLEOTIDE SEQUENCE</scope>
    <source>
        <strain evidence="8">CHK121-7720</strain>
    </source>
</reference>
<keyword evidence="6" id="KW-0472">Membrane</keyword>
<reference evidence="8" key="1">
    <citation type="journal article" date="2021" name="PeerJ">
        <title>Extensive microbial diversity within the chicken gut microbiome revealed by metagenomics and culture.</title>
        <authorList>
            <person name="Gilroy R."/>
            <person name="Ravi A."/>
            <person name="Getino M."/>
            <person name="Pursley I."/>
            <person name="Horton D.L."/>
            <person name="Alikhan N.F."/>
            <person name="Baker D."/>
            <person name="Gharbi K."/>
            <person name="Hall N."/>
            <person name="Watson M."/>
            <person name="Adriaenssens E.M."/>
            <person name="Foster-Nyarko E."/>
            <person name="Jarju S."/>
            <person name="Secka A."/>
            <person name="Antonio M."/>
            <person name="Oren A."/>
            <person name="Chaudhuri R.R."/>
            <person name="La Ragione R."/>
            <person name="Hildebrand F."/>
            <person name="Pallen M.J."/>
        </authorList>
    </citation>
    <scope>NUCLEOTIDE SEQUENCE</scope>
    <source>
        <strain evidence="8">CHK121-7720</strain>
    </source>
</reference>
<keyword evidence="2 5" id="KW-0645">Protease</keyword>
<dbReference type="NCBIfam" id="TIGR00225">
    <property type="entry name" value="prc"/>
    <property type="match status" value="1"/>
</dbReference>
<evidence type="ECO:0000256" key="2">
    <source>
        <dbReference type="ARBA" id="ARBA00022670"/>
    </source>
</evidence>
<keyword evidence="6" id="KW-1133">Transmembrane helix</keyword>
<proteinExistence type="inferred from homology"/>
<evidence type="ECO:0000313" key="8">
    <source>
        <dbReference type="EMBL" id="HJG89935.1"/>
    </source>
</evidence>
<evidence type="ECO:0000256" key="5">
    <source>
        <dbReference type="RuleBase" id="RU004404"/>
    </source>
</evidence>
<dbReference type="InterPro" id="IPR036034">
    <property type="entry name" value="PDZ_sf"/>
</dbReference>
<dbReference type="GO" id="GO:0008236">
    <property type="term" value="F:serine-type peptidase activity"/>
    <property type="evidence" value="ECO:0007669"/>
    <property type="project" value="UniProtKB-KW"/>
</dbReference>
<dbReference type="GO" id="GO:0007165">
    <property type="term" value="P:signal transduction"/>
    <property type="evidence" value="ECO:0007669"/>
    <property type="project" value="TreeGrafter"/>
</dbReference>
<gene>
    <name evidence="8" type="ORF">K8U91_10765</name>
</gene>
<dbReference type="AlphaFoldDB" id="A0A921MTA2"/>
<dbReference type="Gene3D" id="3.30.750.44">
    <property type="match status" value="1"/>
</dbReference>
<dbReference type="Pfam" id="PF13180">
    <property type="entry name" value="PDZ_2"/>
    <property type="match status" value="1"/>
</dbReference>
<comment type="similarity">
    <text evidence="1 5">Belongs to the peptidase S41A family.</text>
</comment>
<dbReference type="GO" id="GO:0004175">
    <property type="term" value="F:endopeptidase activity"/>
    <property type="evidence" value="ECO:0007669"/>
    <property type="project" value="TreeGrafter"/>
</dbReference>
<dbReference type="PANTHER" id="PTHR32060">
    <property type="entry name" value="TAIL-SPECIFIC PROTEASE"/>
    <property type="match status" value="1"/>
</dbReference>
<evidence type="ECO:0000256" key="4">
    <source>
        <dbReference type="ARBA" id="ARBA00022825"/>
    </source>
</evidence>
<keyword evidence="4 5" id="KW-0720">Serine protease</keyword>
<dbReference type="RefSeq" id="WP_273306995.1">
    <property type="nucleotide sequence ID" value="NZ_DYUD01000028.1"/>
</dbReference>
<evidence type="ECO:0000313" key="9">
    <source>
        <dbReference type="Proteomes" id="UP000757103"/>
    </source>
</evidence>
<dbReference type="SUPFAM" id="SSF52096">
    <property type="entry name" value="ClpP/crotonase"/>
    <property type="match status" value="1"/>
</dbReference>
<evidence type="ECO:0000256" key="1">
    <source>
        <dbReference type="ARBA" id="ARBA00009179"/>
    </source>
</evidence>
<dbReference type="InterPro" id="IPR029045">
    <property type="entry name" value="ClpP/crotonase-like_dom_sf"/>
</dbReference>
<dbReference type="Pfam" id="PF03572">
    <property type="entry name" value="Peptidase_S41"/>
    <property type="match status" value="1"/>
</dbReference>
<dbReference type="SMART" id="SM00245">
    <property type="entry name" value="TSPc"/>
    <property type="match status" value="1"/>
</dbReference>
<dbReference type="Gene3D" id="3.90.226.10">
    <property type="entry name" value="2-enoyl-CoA Hydratase, Chain A, domain 1"/>
    <property type="match status" value="1"/>
</dbReference>
<name>A0A921MTA2_9BACT</name>
<dbReference type="InterPro" id="IPR005151">
    <property type="entry name" value="Tail-specific_protease"/>
</dbReference>
<dbReference type="CDD" id="cd06782">
    <property type="entry name" value="cpPDZ_CPP-like"/>
    <property type="match status" value="1"/>
</dbReference>
<protein>
    <submittedName>
        <fullName evidence="8">S41 family peptidase</fullName>
    </submittedName>
</protein>
<dbReference type="EMBL" id="DYUD01000028">
    <property type="protein sequence ID" value="HJG89935.1"/>
    <property type="molecule type" value="Genomic_DNA"/>
</dbReference>
<evidence type="ECO:0000256" key="3">
    <source>
        <dbReference type="ARBA" id="ARBA00022801"/>
    </source>
</evidence>
<dbReference type="GO" id="GO:0030288">
    <property type="term" value="C:outer membrane-bounded periplasmic space"/>
    <property type="evidence" value="ECO:0007669"/>
    <property type="project" value="TreeGrafter"/>
</dbReference>
<evidence type="ECO:0000256" key="6">
    <source>
        <dbReference type="SAM" id="Phobius"/>
    </source>
</evidence>
<evidence type="ECO:0000259" key="7">
    <source>
        <dbReference type="PROSITE" id="PS50106"/>
    </source>
</evidence>
<dbReference type="PROSITE" id="PS50106">
    <property type="entry name" value="PDZ"/>
    <property type="match status" value="1"/>
</dbReference>
<comment type="caution">
    <text evidence="8">The sequence shown here is derived from an EMBL/GenBank/DDBJ whole genome shotgun (WGS) entry which is preliminary data.</text>
</comment>
<accession>A0A921MTA2</accession>